<dbReference type="AlphaFoldDB" id="A0A0F9YTX8"/>
<dbReference type="RefSeq" id="XP_024331684.1">
    <property type="nucleotide sequence ID" value="XM_024476618.1"/>
</dbReference>
<dbReference type="VEuPathDB" id="MicrosporidiaDB:G9O61_00g004600"/>
<dbReference type="VEuPathDB" id="MicrosporidiaDB:AAJ76_900071757"/>
<sequence>MQKRNTKPKTLAKSSKEKEKMIECVNVHSLYNNLVEKYSQLKSINKEDFILTLYSLKYIAFIPKKDLLCFFDHVYYYYSCVKDQLEETSERFNRKFVVLYI</sequence>
<comment type="caution">
    <text evidence="1">The sequence shown here is derived from an EMBL/GenBank/DDBJ whole genome shotgun (WGS) entry which is preliminary data.</text>
</comment>
<proteinExistence type="predicted"/>
<dbReference type="GeneID" id="36321574"/>
<name>A0A0F9YTX8_9MICR</name>
<reference evidence="1 2" key="1">
    <citation type="journal article" date="2015" name="Environ. Microbiol.">
        <title>Genome analyses suggest the presence of polyploidy and recent human-driven expansions in eight global populations of the honeybee pathogen Nosema ceranae.</title>
        <authorList>
            <person name="Pelin A."/>
            <person name="Selman M."/>
            <person name="Aris-Brosou S."/>
            <person name="Farinelli L."/>
            <person name="Corradi N."/>
        </authorList>
    </citation>
    <scope>NUCLEOTIDE SEQUENCE [LARGE SCALE GENOMIC DNA]</scope>
    <source>
        <strain evidence="1 2">PA08 1199</strain>
    </source>
</reference>
<dbReference type="VEuPathDB" id="MicrosporidiaDB:NCER_101618"/>
<accession>A0A0F9YTX8</accession>
<evidence type="ECO:0000313" key="1">
    <source>
        <dbReference type="EMBL" id="KKO75942.1"/>
    </source>
</evidence>
<dbReference type="Proteomes" id="UP000034350">
    <property type="component" value="Unassembled WGS sequence"/>
</dbReference>
<evidence type="ECO:0000313" key="2">
    <source>
        <dbReference type="Proteomes" id="UP000034350"/>
    </source>
</evidence>
<protein>
    <submittedName>
        <fullName evidence="1">Uncharacterized protein</fullName>
    </submittedName>
</protein>
<organism evidence="1 2">
    <name type="scientific">Vairimorpha ceranae</name>
    <dbReference type="NCBI Taxonomy" id="40302"/>
    <lineage>
        <taxon>Eukaryota</taxon>
        <taxon>Fungi</taxon>
        <taxon>Fungi incertae sedis</taxon>
        <taxon>Microsporidia</taxon>
        <taxon>Nosematidae</taxon>
        <taxon>Vairimorpha</taxon>
    </lineage>
</organism>
<dbReference type="EMBL" id="JPQZ01000009">
    <property type="protein sequence ID" value="KKO75942.1"/>
    <property type="molecule type" value="Genomic_DNA"/>
</dbReference>
<keyword evidence="2" id="KW-1185">Reference proteome</keyword>
<gene>
    <name evidence="1" type="ORF">AAJ76_900071757</name>
</gene>